<evidence type="ECO:0008006" key="19">
    <source>
        <dbReference type="Google" id="ProtNLM"/>
    </source>
</evidence>
<dbReference type="InterPro" id="IPR012677">
    <property type="entry name" value="Nucleotide-bd_a/b_plait_sf"/>
</dbReference>
<feature type="compositionally biased region" description="Gly residues" evidence="12">
    <location>
        <begin position="524"/>
        <end position="559"/>
    </location>
</feature>
<feature type="compositionally biased region" description="Low complexity" evidence="12">
    <location>
        <begin position="24"/>
        <end position="55"/>
    </location>
</feature>
<name>A0A139HY95_9PEZI</name>
<keyword evidence="6" id="KW-0498">Mitosis</keyword>
<evidence type="ECO:0000256" key="1">
    <source>
        <dbReference type="ARBA" id="ARBA00004245"/>
    </source>
</evidence>
<evidence type="ECO:0000256" key="7">
    <source>
        <dbReference type="ARBA" id="ARBA00022884"/>
    </source>
</evidence>
<dbReference type="GO" id="GO:1990861">
    <property type="term" value="C:Ubp3-Bre5 deubiquitination complex"/>
    <property type="evidence" value="ECO:0007669"/>
    <property type="project" value="TreeGrafter"/>
</dbReference>
<keyword evidence="3" id="KW-0963">Cytoplasm</keyword>
<dbReference type="Gene3D" id="1.20.5.1430">
    <property type="match status" value="1"/>
</dbReference>
<dbReference type="STRING" id="321146.A0A139HY95"/>
<keyword evidence="7 10" id="KW-0694">RNA-binding</keyword>
<feature type="domain" description="Calponin-homology (CH)" evidence="13">
    <location>
        <begin position="633"/>
        <end position="734"/>
    </location>
</feature>
<evidence type="ECO:0000259" key="16">
    <source>
        <dbReference type="PROSITE" id="PS51230"/>
    </source>
</evidence>
<dbReference type="GO" id="GO:0072686">
    <property type="term" value="C:mitotic spindle"/>
    <property type="evidence" value="ECO:0007669"/>
    <property type="project" value="UniProtKB-ARBA"/>
</dbReference>
<dbReference type="GO" id="GO:0051301">
    <property type="term" value="P:cell division"/>
    <property type="evidence" value="ECO:0007669"/>
    <property type="project" value="UniProtKB-KW"/>
</dbReference>
<dbReference type="InterPro" id="IPR004953">
    <property type="entry name" value="EB1_C"/>
</dbReference>
<feature type="compositionally biased region" description="Low complexity" evidence="12">
    <location>
        <begin position="192"/>
        <end position="205"/>
    </location>
</feature>
<feature type="region of interest" description="Disordered" evidence="12">
    <location>
        <begin position="753"/>
        <end position="797"/>
    </location>
</feature>
<evidence type="ECO:0000256" key="12">
    <source>
        <dbReference type="SAM" id="MobiDB-lite"/>
    </source>
</evidence>
<dbReference type="PANTHER" id="PTHR10693">
    <property type="entry name" value="RAS GTPASE-ACTIVATING PROTEIN-BINDING PROTEIN"/>
    <property type="match status" value="1"/>
</dbReference>
<dbReference type="InterPro" id="IPR032710">
    <property type="entry name" value="NTF2-like_dom_sf"/>
</dbReference>
<evidence type="ECO:0000256" key="11">
    <source>
        <dbReference type="PROSITE-ProRule" id="PRU00576"/>
    </source>
</evidence>
<dbReference type="InterPro" id="IPR035979">
    <property type="entry name" value="RBD_domain_sf"/>
</dbReference>
<comment type="subcellular location">
    <subcellularLocation>
        <location evidence="1">Cytoplasm</location>
        <location evidence="1">Cytoskeleton</location>
    </subcellularLocation>
</comment>
<dbReference type="Gene3D" id="1.10.418.10">
    <property type="entry name" value="Calponin-like domain"/>
    <property type="match status" value="1"/>
</dbReference>
<feature type="compositionally biased region" description="Low complexity" evidence="12">
    <location>
        <begin position="762"/>
        <end position="773"/>
    </location>
</feature>
<dbReference type="GO" id="GO:0030473">
    <property type="term" value="P:nuclear migration along microtubule"/>
    <property type="evidence" value="ECO:0007669"/>
    <property type="project" value="UniProtKB-ARBA"/>
</dbReference>
<keyword evidence="5 11" id="KW-0493">Microtubule</keyword>
<feature type="region of interest" description="Disordered" evidence="12">
    <location>
        <begin position="258"/>
        <end position="447"/>
    </location>
</feature>
<dbReference type="Pfam" id="PF03271">
    <property type="entry name" value="EB1"/>
    <property type="match status" value="1"/>
</dbReference>
<accession>A0A139HY95</accession>
<dbReference type="CDD" id="cd00590">
    <property type="entry name" value="RRM_SF"/>
    <property type="match status" value="1"/>
</dbReference>
<dbReference type="InterPro" id="IPR036133">
    <property type="entry name" value="EB1_C_sf"/>
</dbReference>
<dbReference type="FunFam" id="1.20.5.1430:FF:000005">
    <property type="entry name" value="Eb1, isoform E"/>
    <property type="match status" value="1"/>
</dbReference>
<dbReference type="AlphaFoldDB" id="A0A139HY95"/>
<dbReference type="PROSITE" id="PS50102">
    <property type="entry name" value="RRM"/>
    <property type="match status" value="1"/>
</dbReference>
<feature type="region of interest" description="Disordered" evidence="12">
    <location>
        <begin position="1"/>
        <end position="60"/>
    </location>
</feature>
<dbReference type="InterPro" id="IPR018222">
    <property type="entry name" value="Nuclear_transport_factor_2_euk"/>
</dbReference>
<dbReference type="Pfam" id="PF02136">
    <property type="entry name" value="NTF2"/>
    <property type="match status" value="1"/>
</dbReference>
<dbReference type="SUPFAM" id="SSF54928">
    <property type="entry name" value="RNA-binding domain, RBD"/>
    <property type="match status" value="1"/>
</dbReference>
<dbReference type="GO" id="GO:0003729">
    <property type="term" value="F:mRNA binding"/>
    <property type="evidence" value="ECO:0007669"/>
    <property type="project" value="TreeGrafter"/>
</dbReference>
<comment type="caution">
    <text evidence="17">The sequence shown here is derived from an EMBL/GenBank/DDBJ whole genome shotgun (WGS) entry which is preliminary data.</text>
</comment>
<evidence type="ECO:0000259" key="14">
    <source>
        <dbReference type="PROSITE" id="PS50102"/>
    </source>
</evidence>
<evidence type="ECO:0000256" key="9">
    <source>
        <dbReference type="ARBA" id="ARBA00023306"/>
    </source>
</evidence>
<evidence type="ECO:0000259" key="13">
    <source>
        <dbReference type="PROSITE" id="PS50021"/>
    </source>
</evidence>
<dbReference type="InterPro" id="IPR036872">
    <property type="entry name" value="CH_dom_sf"/>
</dbReference>
<feature type="compositionally biased region" description="Polar residues" evidence="12">
    <location>
        <begin position="418"/>
        <end position="438"/>
    </location>
</feature>
<keyword evidence="9" id="KW-0131">Cell cycle</keyword>
<dbReference type="PROSITE" id="PS50177">
    <property type="entry name" value="NTF2_DOMAIN"/>
    <property type="match status" value="1"/>
</dbReference>
<dbReference type="SUPFAM" id="SSF54427">
    <property type="entry name" value="NTF2-like"/>
    <property type="match status" value="1"/>
</dbReference>
<evidence type="ECO:0000313" key="18">
    <source>
        <dbReference type="Proteomes" id="UP000070133"/>
    </source>
</evidence>
<feature type="domain" description="RRM" evidence="14">
    <location>
        <begin position="441"/>
        <end position="512"/>
    </location>
</feature>
<dbReference type="OrthoDB" id="339151at2759"/>
<dbReference type="PANTHER" id="PTHR10693:SF20">
    <property type="entry name" value="AT27578P"/>
    <property type="match status" value="1"/>
</dbReference>
<dbReference type="GO" id="GO:0051010">
    <property type="term" value="F:microtubule plus-end binding"/>
    <property type="evidence" value="ECO:0007669"/>
    <property type="project" value="UniProtKB-ARBA"/>
</dbReference>
<keyword evidence="18" id="KW-1185">Reference proteome</keyword>
<dbReference type="Gene3D" id="3.30.70.330">
    <property type="match status" value="1"/>
</dbReference>
<dbReference type="GO" id="GO:0016579">
    <property type="term" value="P:protein deubiquitination"/>
    <property type="evidence" value="ECO:0007669"/>
    <property type="project" value="TreeGrafter"/>
</dbReference>
<dbReference type="FunFam" id="3.10.450.50:FF:000003">
    <property type="entry name" value="Nuclear transport factor 2 family protein"/>
    <property type="match status" value="1"/>
</dbReference>
<evidence type="ECO:0000256" key="2">
    <source>
        <dbReference type="ARBA" id="ARBA00010729"/>
    </source>
</evidence>
<dbReference type="GO" id="GO:0035372">
    <property type="term" value="P:protein localization to microtubule"/>
    <property type="evidence" value="ECO:0007669"/>
    <property type="project" value="UniProtKB-ARBA"/>
</dbReference>
<dbReference type="Pfam" id="PF00076">
    <property type="entry name" value="RRM_1"/>
    <property type="match status" value="1"/>
</dbReference>
<dbReference type="SUPFAM" id="SSF47576">
    <property type="entry name" value="Calponin-homology domain, CH-domain"/>
    <property type="match status" value="1"/>
</dbReference>
<dbReference type="EMBL" id="LFZN01000002">
    <property type="protein sequence ID" value="KXT07436.1"/>
    <property type="molecule type" value="Genomic_DNA"/>
</dbReference>
<dbReference type="InterPro" id="IPR000504">
    <property type="entry name" value="RRM_dom"/>
</dbReference>
<dbReference type="GO" id="GO:1990904">
    <property type="term" value="C:ribonucleoprotein complex"/>
    <property type="evidence" value="ECO:0007669"/>
    <property type="project" value="TreeGrafter"/>
</dbReference>
<evidence type="ECO:0000256" key="3">
    <source>
        <dbReference type="ARBA" id="ARBA00022490"/>
    </source>
</evidence>
<comment type="similarity">
    <text evidence="2">Belongs to the MAPRE family.</text>
</comment>
<feature type="compositionally biased region" description="Low complexity" evidence="12">
    <location>
        <begin position="340"/>
        <end position="401"/>
    </location>
</feature>
<sequence>MASEVAGMPNGTYAPHQAYSGIDQNNHAYANNAQAPQQASQQAPPTSSTPSNAQQAQQPDIPKDEVGWYFVEQYYTTLSRSPEKLYLFYNKRSQFVSGQETDKVAVCVGQRAINDKIKDLDFQDCKVRVTNVDSQASDTNIVIQVIGELSNRGQPHRKFTQTFVLATQTNGYFVLNDIFRYLVEEEDEPEAQAEAQQPAEEVQQVSGTESGFQEPAPSEAEPKTLTSSADPAAVEEDAQEVDKEIEQKLVNNVHDAQGAVPAVTNGESASEEPAAVEEKSSESTEAGKPSTVEAPTAAEVDIEPEKPKDPEPTPVTSPAAQAQAPSQAAAAPAPKPAAPAAPKTWASLAASANRVATPATPATPAAAAAPATRPALKAATPTAPAQPASSSTSSAPSAPAAQRQEAQGSDSQDEWTAVGSSHNRQQSRQANNVSQQEESANRGYIKNVSDNVEHNKLRAELEKFGKIAYFDIARQKNCAFVDFETPEGYNKALNTPFKIGDDELYVEKRHIRPGQTPYIPRGQFQGGRGGGRGGAGQGAPRGNYQGGGRGNSNGAPRGRGGFQSQRVPVFCLLVHQLSCALTHHEFTFWLHPGATAALPNAFCIGELSRHSQLTDPAHLADRARTTLLRVTMGESRQELLAWLNGLLQLNLTKVEQCGTGAALVQVYDSIFLDAPLGRIKFDAKSEYAYLENFKILSNLFRKHHIDRPIPVEQLVKCKMQDNLEFLQWTKRYWDQYYPGGDYDAVGRRKGVGGAALPPSMPSARTSGATAAARKPAGGLGASAPRASSRQAGGPATAALQQKNAELMETVGGLERERDFYFSKLRDIELLIQQAMEADPSLEEDENSLLKQIQTILYSTEEGFEIPQEADAEVAGDEETF</sequence>
<dbReference type="GO" id="GO:0005829">
    <property type="term" value="C:cytosol"/>
    <property type="evidence" value="ECO:0007669"/>
    <property type="project" value="TreeGrafter"/>
</dbReference>
<feature type="compositionally biased region" description="Low complexity" evidence="12">
    <location>
        <begin position="314"/>
        <end position="332"/>
    </location>
</feature>
<dbReference type="SMART" id="SM00360">
    <property type="entry name" value="RRM"/>
    <property type="match status" value="1"/>
</dbReference>
<dbReference type="Proteomes" id="UP000070133">
    <property type="component" value="Unassembled WGS sequence"/>
</dbReference>
<feature type="region of interest" description="Disordered" evidence="12">
    <location>
        <begin position="511"/>
        <end position="559"/>
    </location>
</feature>
<feature type="region of interest" description="Disordered" evidence="12">
    <location>
        <begin position="186"/>
        <end position="242"/>
    </location>
</feature>
<feature type="domain" description="EB1 C-terminal" evidence="16">
    <location>
        <begin position="788"/>
        <end position="865"/>
    </location>
</feature>
<dbReference type="InterPro" id="IPR002075">
    <property type="entry name" value="NTF2_dom"/>
</dbReference>
<evidence type="ECO:0000256" key="6">
    <source>
        <dbReference type="ARBA" id="ARBA00022776"/>
    </source>
</evidence>
<evidence type="ECO:0000313" key="17">
    <source>
        <dbReference type="EMBL" id="KXT07436.1"/>
    </source>
</evidence>
<dbReference type="FunFam" id="1.10.418.10:FF:000028">
    <property type="entry name" value="RP/EB family microtubule-associated protein"/>
    <property type="match status" value="1"/>
</dbReference>
<dbReference type="SUPFAM" id="SSF140612">
    <property type="entry name" value="EB1 dimerisation domain-like"/>
    <property type="match status" value="1"/>
</dbReference>
<reference evidence="17 18" key="1">
    <citation type="submission" date="2015-07" db="EMBL/GenBank/DDBJ databases">
        <title>Comparative genomics of the Sigatoka disease complex on banana suggests a link between parallel evolutionary changes in Pseudocercospora fijiensis and Pseudocercospora eumusae and increased virulence on the banana host.</title>
        <authorList>
            <person name="Chang T.-C."/>
            <person name="Salvucci A."/>
            <person name="Crous P.W."/>
            <person name="Stergiopoulos I."/>
        </authorList>
    </citation>
    <scope>NUCLEOTIDE SEQUENCE [LARGE SCALE GENOMIC DNA]</scope>
    <source>
        <strain evidence="17 18">CBS 114824</strain>
    </source>
</reference>
<evidence type="ECO:0000256" key="4">
    <source>
        <dbReference type="ARBA" id="ARBA00022618"/>
    </source>
</evidence>
<feature type="domain" description="NTF2" evidence="15">
    <location>
        <begin position="66"/>
        <end position="181"/>
    </location>
</feature>
<evidence type="ECO:0000256" key="10">
    <source>
        <dbReference type="PROSITE-ProRule" id="PRU00176"/>
    </source>
</evidence>
<keyword evidence="8" id="KW-0206">Cytoskeleton</keyword>
<evidence type="ECO:0000256" key="8">
    <source>
        <dbReference type="ARBA" id="ARBA00023212"/>
    </source>
</evidence>
<dbReference type="PROSITE" id="PS51230">
    <property type="entry name" value="EB1_C"/>
    <property type="match status" value="1"/>
</dbReference>
<dbReference type="PROSITE" id="PS50021">
    <property type="entry name" value="CH"/>
    <property type="match status" value="1"/>
</dbReference>
<dbReference type="InterPro" id="IPR001715">
    <property type="entry name" value="CH_dom"/>
</dbReference>
<dbReference type="InterPro" id="IPR039539">
    <property type="entry name" value="Ras_GTPase_bind_prot"/>
</dbReference>
<gene>
    <name evidence="17" type="ORF">AC578_497</name>
</gene>
<dbReference type="CDD" id="cd00780">
    <property type="entry name" value="NTF2"/>
    <property type="match status" value="1"/>
</dbReference>
<dbReference type="GO" id="GO:0051233">
    <property type="term" value="C:spindle midzone"/>
    <property type="evidence" value="ECO:0007669"/>
    <property type="project" value="UniProtKB-ARBA"/>
</dbReference>
<dbReference type="GO" id="GO:0034517">
    <property type="term" value="P:ribophagy"/>
    <property type="evidence" value="ECO:0007669"/>
    <property type="project" value="TreeGrafter"/>
</dbReference>
<evidence type="ECO:0000259" key="15">
    <source>
        <dbReference type="PROSITE" id="PS50177"/>
    </source>
</evidence>
<dbReference type="Gene3D" id="3.10.450.50">
    <property type="match status" value="1"/>
</dbReference>
<dbReference type="GO" id="GO:0035371">
    <property type="term" value="C:microtubule plus-end"/>
    <property type="evidence" value="ECO:0007669"/>
    <property type="project" value="UniProtKB-ARBA"/>
</dbReference>
<protein>
    <recommendedName>
        <fullName evidence="19">NTF2 domain-containing protein</fullName>
    </recommendedName>
</protein>
<evidence type="ECO:0000256" key="5">
    <source>
        <dbReference type="ARBA" id="ARBA00022701"/>
    </source>
</evidence>
<organism evidence="17 18">
    <name type="scientific">Pseudocercospora eumusae</name>
    <dbReference type="NCBI Taxonomy" id="321146"/>
    <lineage>
        <taxon>Eukaryota</taxon>
        <taxon>Fungi</taxon>
        <taxon>Dikarya</taxon>
        <taxon>Ascomycota</taxon>
        <taxon>Pezizomycotina</taxon>
        <taxon>Dothideomycetes</taxon>
        <taxon>Dothideomycetidae</taxon>
        <taxon>Mycosphaerellales</taxon>
        <taxon>Mycosphaerellaceae</taxon>
        <taxon>Pseudocercospora</taxon>
    </lineage>
</organism>
<keyword evidence="4" id="KW-0132">Cell division</keyword>
<proteinExistence type="inferred from homology"/>